<reference evidence="2" key="2">
    <citation type="journal article" date="2014" name="ISME J.">
        <title>Microbial stratification in low pH oxic and suboxic macroscopic growths along an acid mine drainage.</title>
        <authorList>
            <person name="Mendez-Garcia C."/>
            <person name="Mesa V."/>
            <person name="Sprenger R.R."/>
            <person name="Richter M."/>
            <person name="Diez M.S."/>
            <person name="Solano J."/>
            <person name="Bargiela R."/>
            <person name="Golyshina O.V."/>
            <person name="Manteca A."/>
            <person name="Ramos J.L."/>
            <person name="Gallego J.R."/>
            <person name="Llorente I."/>
            <person name="Martins Dos Santos V.A."/>
            <person name="Jensen O.N."/>
            <person name="Pelaez A.I."/>
            <person name="Sanchez J."/>
            <person name="Ferrer M."/>
        </authorList>
    </citation>
    <scope>NUCLEOTIDE SEQUENCE</scope>
</reference>
<feature type="coiled-coil region" evidence="1">
    <location>
        <begin position="30"/>
        <end position="60"/>
    </location>
</feature>
<evidence type="ECO:0000256" key="1">
    <source>
        <dbReference type="SAM" id="Coils"/>
    </source>
</evidence>
<accession>T1CBA0</accession>
<comment type="caution">
    <text evidence="2">The sequence shown here is derived from an EMBL/GenBank/DDBJ whole genome shotgun (WGS) entry which is preliminary data.</text>
</comment>
<organism evidence="2">
    <name type="scientific">mine drainage metagenome</name>
    <dbReference type="NCBI Taxonomy" id="410659"/>
    <lineage>
        <taxon>unclassified sequences</taxon>
        <taxon>metagenomes</taxon>
        <taxon>ecological metagenomes</taxon>
    </lineage>
</organism>
<name>T1CBA0_9ZZZZ</name>
<evidence type="ECO:0000313" key="2">
    <source>
        <dbReference type="EMBL" id="EQD63820.1"/>
    </source>
</evidence>
<sequence length="91" mass="10593">NRVERVHTEQMNYVDIYTQQISRWRTEKPSASQARELDRMEEQNQQLRDITADVLALASELRKGTIERVLGMSDLELGLQYLLGRQSSDRG</sequence>
<keyword evidence="1" id="KW-0175">Coiled coil</keyword>
<protein>
    <submittedName>
        <fullName evidence="2">Uncharacterized protein</fullName>
    </submittedName>
</protein>
<reference evidence="2" key="1">
    <citation type="submission" date="2013-08" db="EMBL/GenBank/DDBJ databases">
        <authorList>
            <person name="Mendez C."/>
            <person name="Richter M."/>
            <person name="Ferrer M."/>
            <person name="Sanchez J."/>
        </authorList>
    </citation>
    <scope>NUCLEOTIDE SEQUENCE</scope>
</reference>
<feature type="non-terminal residue" evidence="2">
    <location>
        <position position="1"/>
    </location>
</feature>
<proteinExistence type="predicted"/>
<dbReference type="EMBL" id="AUZX01006373">
    <property type="protein sequence ID" value="EQD63820.1"/>
    <property type="molecule type" value="Genomic_DNA"/>
</dbReference>
<gene>
    <name evidence="2" type="ORF">B1A_08951</name>
</gene>
<dbReference type="AlphaFoldDB" id="T1CBA0"/>